<evidence type="ECO:0008006" key="3">
    <source>
        <dbReference type="Google" id="ProtNLM"/>
    </source>
</evidence>
<accession>A0A5N5FFQ1</accession>
<reference evidence="1 2" key="1">
    <citation type="submission" date="2019-09" db="EMBL/GenBank/DDBJ databases">
        <authorList>
            <person name="Ou C."/>
        </authorList>
    </citation>
    <scope>NUCLEOTIDE SEQUENCE [LARGE SCALE GENOMIC DNA]</scope>
    <source>
        <strain evidence="1">S2</strain>
        <tissue evidence="1">Leaf</tissue>
    </source>
</reference>
<name>A0A5N5FFQ1_9ROSA</name>
<proteinExistence type="predicted"/>
<dbReference type="EMBL" id="SMOL01000695">
    <property type="protein sequence ID" value="KAB2601673.1"/>
    <property type="molecule type" value="Genomic_DNA"/>
</dbReference>
<gene>
    <name evidence="1" type="ORF">D8674_002678</name>
</gene>
<dbReference type="OrthoDB" id="771242at2759"/>
<reference evidence="1 2" key="3">
    <citation type="submission" date="2019-11" db="EMBL/GenBank/DDBJ databases">
        <title>A de novo genome assembly of a pear dwarfing rootstock.</title>
        <authorList>
            <person name="Wang F."/>
            <person name="Wang J."/>
            <person name="Li S."/>
            <person name="Zhang Y."/>
            <person name="Fang M."/>
            <person name="Ma L."/>
            <person name="Zhao Y."/>
            <person name="Jiang S."/>
        </authorList>
    </citation>
    <scope>NUCLEOTIDE SEQUENCE [LARGE SCALE GENOMIC DNA]</scope>
    <source>
        <strain evidence="1">S2</strain>
        <tissue evidence="1">Leaf</tissue>
    </source>
</reference>
<dbReference type="Proteomes" id="UP000327157">
    <property type="component" value="Chromosome 10"/>
</dbReference>
<keyword evidence="2" id="KW-1185">Reference proteome</keyword>
<reference evidence="2" key="2">
    <citation type="submission" date="2019-10" db="EMBL/GenBank/DDBJ databases">
        <title>A de novo genome assembly of a pear dwarfing rootstock.</title>
        <authorList>
            <person name="Wang F."/>
            <person name="Wang J."/>
            <person name="Li S."/>
            <person name="Zhang Y."/>
            <person name="Fang M."/>
            <person name="Ma L."/>
            <person name="Zhao Y."/>
            <person name="Jiang S."/>
        </authorList>
    </citation>
    <scope>NUCLEOTIDE SEQUENCE [LARGE SCALE GENOMIC DNA]</scope>
</reference>
<protein>
    <recommendedName>
        <fullName evidence="3">COX assembly mitochondrial protein</fullName>
    </recommendedName>
</protein>
<evidence type="ECO:0000313" key="2">
    <source>
        <dbReference type="Proteomes" id="UP000327157"/>
    </source>
</evidence>
<evidence type="ECO:0000313" key="1">
    <source>
        <dbReference type="EMBL" id="KAB2601673.1"/>
    </source>
</evidence>
<dbReference type="AlphaFoldDB" id="A0A5N5FFQ1"/>
<sequence>MSELQLPRTTAQLSECDGLQSALSDFHKRIGSGRGREAACRHLNRGFEECFVSVACQDEWEAEAQLSLSVCLSSHQHRLSSNVDQYNNI</sequence>
<organism evidence="1 2">
    <name type="scientific">Pyrus ussuriensis x Pyrus communis</name>
    <dbReference type="NCBI Taxonomy" id="2448454"/>
    <lineage>
        <taxon>Eukaryota</taxon>
        <taxon>Viridiplantae</taxon>
        <taxon>Streptophyta</taxon>
        <taxon>Embryophyta</taxon>
        <taxon>Tracheophyta</taxon>
        <taxon>Spermatophyta</taxon>
        <taxon>Magnoliopsida</taxon>
        <taxon>eudicotyledons</taxon>
        <taxon>Gunneridae</taxon>
        <taxon>Pentapetalae</taxon>
        <taxon>rosids</taxon>
        <taxon>fabids</taxon>
        <taxon>Rosales</taxon>
        <taxon>Rosaceae</taxon>
        <taxon>Amygdaloideae</taxon>
        <taxon>Maleae</taxon>
        <taxon>Pyrus</taxon>
    </lineage>
</organism>
<comment type="caution">
    <text evidence="1">The sequence shown here is derived from an EMBL/GenBank/DDBJ whole genome shotgun (WGS) entry which is preliminary data.</text>
</comment>